<feature type="transmembrane region" description="Helical" evidence="1">
    <location>
        <begin position="79"/>
        <end position="97"/>
    </location>
</feature>
<dbReference type="RefSeq" id="WP_077116164.1">
    <property type="nucleotide sequence ID" value="NZ_LOKT01000010.1"/>
</dbReference>
<feature type="transmembrane region" description="Helical" evidence="1">
    <location>
        <begin position="265"/>
        <end position="286"/>
    </location>
</feature>
<keyword evidence="1" id="KW-0472">Membrane</keyword>
<feature type="transmembrane region" description="Helical" evidence="1">
    <location>
        <begin position="103"/>
        <end position="121"/>
    </location>
</feature>
<accession>A0A1W0AV70</accession>
<feature type="transmembrane region" description="Helical" evidence="1">
    <location>
        <begin position="205"/>
        <end position="228"/>
    </location>
</feature>
<evidence type="ECO:0000313" key="3">
    <source>
        <dbReference type="Proteomes" id="UP000188836"/>
    </source>
</evidence>
<keyword evidence="1" id="KW-0812">Transmembrane</keyword>
<feature type="transmembrane region" description="Helical" evidence="1">
    <location>
        <begin position="292"/>
        <end position="313"/>
    </location>
</feature>
<dbReference type="AlphaFoldDB" id="A0A1W0AV70"/>
<dbReference type="GO" id="GO:0005886">
    <property type="term" value="C:plasma membrane"/>
    <property type="evidence" value="ECO:0007669"/>
    <property type="project" value="TreeGrafter"/>
</dbReference>
<dbReference type="Proteomes" id="UP000188836">
    <property type="component" value="Unassembled WGS sequence"/>
</dbReference>
<feature type="transmembrane region" description="Helical" evidence="1">
    <location>
        <begin position="240"/>
        <end position="260"/>
    </location>
</feature>
<feature type="transmembrane region" description="Helical" evidence="1">
    <location>
        <begin position="174"/>
        <end position="193"/>
    </location>
</feature>
<comment type="caution">
    <text evidence="2">The sequence shown here is derived from an EMBL/GenBank/DDBJ whole genome shotgun (WGS) entry which is preliminary data.</text>
</comment>
<proteinExistence type="predicted"/>
<dbReference type="InterPro" id="IPR006750">
    <property type="entry name" value="YdcZ"/>
</dbReference>
<organism evidence="2 3">
    <name type="scientific">Nocardia donostiensis</name>
    <dbReference type="NCBI Taxonomy" id="1538463"/>
    <lineage>
        <taxon>Bacteria</taxon>
        <taxon>Bacillati</taxon>
        <taxon>Actinomycetota</taxon>
        <taxon>Actinomycetes</taxon>
        <taxon>Mycobacteriales</taxon>
        <taxon>Nocardiaceae</taxon>
        <taxon>Nocardia</taxon>
    </lineage>
</organism>
<keyword evidence="1" id="KW-1133">Transmembrane helix</keyword>
<feature type="transmembrane region" description="Helical" evidence="1">
    <location>
        <begin position="142"/>
        <end position="162"/>
    </location>
</feature>
<sequence length="321" mass="31822">MVWRRVGLGLGLTIGAGVAVQARINGALGERLHDGVAAAVISFGTGLAALLVAVAVSGRLRAGLRQVRRSVATRELRPWQLLGGLCGAAFVASQGLTVAALGVTAFTVAVVAGQVVSSLVVDRLGLGPSGRTPVTARRMGGAGLAVVAVLLAGSSGSGPAGAGGAMTVIREVPASLLIVLPALAGIGLAWQQAVNGQVGTVGGPIAATLINFGLGLAALVLIEAVVLTRAGWPSEFPTEPWLYVGGIIGVTFIALGVLVVRWIGVLLLGLTSVAGQLLASVFLDWLTPTGAGLSPAALLGCAVTLVAVVVAAARSGEPVSR</sequence>
<dbReference type="STRING" id="1538463.B0T36_16675"/>
<feature type="transmembrane region" description="Helical" evidence="1">
    <location>
        <begin position="38"/>
        <end position="58"/>
    </location>
</feature>
<dbReference type="EMBL" id="MUMY01000006">
    <property type="protein sequence ID" value="ONM49142.1"/>
    <property type="molecule type" value="Genomic_DNA"/>
</dbReference>
<gene>
    <name evidence="2" type="ORF">B0T46_09505</name>
</gene>
<reference evidence="2 3" key="1">
    <citation type="journal article" date="2016" name="Antonie Van Leeuwenhoek">
        <title>Nocardia donostiensis sp. nov., isolated from human respiratory specimens.</title>
        <authorList>
            <person name="Ercibengoa M."/>
            <person name="Bell M."/>
            <person name="Marimon J.M."/>
            <person name="Humrighouse B."/>
            <person name="Klenk H.P."/>
            <person name="Potter G."/>
            <person name="Perez-Trallero E."/>
        </authorList>
    </citation>
    <scope>NUCLEOTIDE SEQUENCE [LARGE SCALE GENOMIC DNA]</scope>
    <source>
        <strain evidence="2 3">X1655</strain>
    </source>
</reference>
<dbReference type="PANTHER" id="PTHR34821">
    <property type="entry name" value="INNER MEMBRANE PROTEIN YDCZ"/>
    <property type="match status" value="1"/>
</dbReference>
<evidence type="ECO:0008006" key="4">
    <source>
        <dbReference type="Google" id="ProtNLM"/>
    </source>
</evidence>
<protein>
    <recommendedName>
        <fullName evidence="4">EamA-like transporter family protein</fullName>
    </recommendedName>
</protein>
<name>A0A1W0AV70_9NOCA</name>
<evidence type="ECO:0000256" key="1">
    <source>
        <dbReference type="SAM" id="Phobius"/>
    </source>
</evidence>
<keyword evidence="3" id="KW-1185">Reference proteome</keyword>
<dbReference type="PANTHER" id="PTHR34821:SF2">
    <property type="entry name" value="INNER MEMBRANE PROTEIN YDCZ"/>
    <property type="match status" value="1"/>
</dbReference>
<dbReference type="Pfam" id="PF04657">
    <property type="entry name" value="DMT_YdcZ"/>
    <property type="match status" value="2"/>
</dbReference>
<dbReference type="OrthoDB" id="6463253at2"/>
<evidence type="ECO:0000313" key="2">
    <source>
        <dbReference type="EMBL" id="ONM49142.1"/>
    </source>
</evidence>